<protein>
    <submittedName>
        <fullName evidence="1">Uncharacterized protein</fullName>
    </submittedName>
</protein>
<feature type="non-terminal residue" evidence="1">
    <location>
        <position position="43"/>
    </location>
</feature>
<organism evidence="1 2">
    <name type="scientific">Paenibacillus algorifonticola</name>
    <dbReference type="NCBI Taxonomy" id="684063"/>
    <lineage>
        <taxon>Bacteria</taxon>
        <taxon>Bacillati</taxon>
        <taxon>Bacillota</taxon>
        <taxon>Bacilli</taxon>
        <taxon>Bacillales</taxon>
        <taxon>Paenibacillaceae</taxon>
        <taxon>Paenibacillus</taxon>
    </lineage>
</organism>
<dbReference type="EMBL" id="FONN01000036">
    <property type="protein sequence ID" value="SFF41378.1"/>
    <property type="molecule type" value="Genomic_DNA"/>
</dbReference>
<reference evidence="2" key="1">
    <citation type="submission" date="2016-10" db="EMBL/GenBank/DDBJ databases">
        <authorList>
            <person name="Varghese N."/>
            <person name="Submissions S."/>
        </authorList>
    </citation>
    <scope>NUCLEOTIDE SEQUENCE [LARGE SCALE GENOMIC DNA]</scope>
    <source>
        <strain evidence="2">CGMCC 1.10223</strain>
    </source>
</reference>
<keyword evidence="2" id="KW-1185">Reference proteome</keyword>
<sequence>MDMNLLRTVFPAKQKDGHTQIGEYTVGEPHVFSWGEGTKLTVG</sequence>
<proteinExistence type="predicted"/>
<name>A0A1I2II93_9BACL</name>
<dbReference type="AlphaFoldDB" id="A0A1I2II93"/>
<gene>
    <name evidence="1" type="ORF">SAMN04487969_1361</name>
</gene>
<evidence type="ECO:0000313" key="1">
    <source>
        <dbReference type="EMBL" id="SFF41378.1"/>
    </source>
</evidence>
<evidence type="ECO:0000313" key="2">
    <source>
        <dbReference type="Proteomes" id="UP000183410"/>
    </source>
</evidence>
<accession>A0A1I2II93</accession>
<dbReference type="Proteomes" id="UP000183410">
    <property type="component" value="Unassembled WGS sequence"/>
</dbReference>